<dbReference type="Gene3D" id="3.30.160.60">
    <property type="entry name" value="Classic Zinc Finger"/>
    <property type="match status" value="1"/>
</dbReference>
<evidence type="ECO:0000256" key="7">
    <source>
        <dbReference type="ARBA" id="ARBA00023159"/>
    </source>
</evidence>
<keyword evidence="4" id="KW-0862">Zinc</keyword>
<name>A0AAF0JBV6_9BASI</name>
<keyword evidence="3" id="KW-0863">Zinc-finger</keyword>
<reference evidence="12" key="1">
    <citation type="submission" date="2023-03" db="EMBL/GenBank/DDBJ databases">
        <title>Mating type loci evolution in Malassezia.</title>
        <authorList>
            <person name="Coelho M.A."/>
        </authorList>
    </citation>
    <scope>NUCLEOTIDE SEQUENCE</scope>
    <source>
        <strain evidence="12">CBS 9431</strain>
    </source>
</reference>
<organism evidence="12 13">
    <name type="scientific">Malassezia japonica</name>
    <dbReference type="NCBI Taxonomy" id="223818"/>
    <lineage>
        <taxon>Eukaryota</taxon>
        <taxon>Fungi</taxon>
        <taxon>Dikarya</taxon>
        <taxon>Basidiomycota</taxon>
        <taxon>Ustilaginomycotina</taxon>
        <taxon>Malasseziomycetes</taxon>
        <taxon>Malasseziales</taxon>
        <taxon>Malasseziaceae</taxon>
        <taxon>Malassezia</taxon>
    </lineage>
</organism>
<keyword evidence="6" id="KW-0805">Transcription regulation</keyword>
<dbReference type="GO" id="GO:0000124">
    <property type="term" value="C:SAGA complex"/>
    <property type="evidence" value="ECO:0007669"/>
    <property type="project" value="TreeGrafter"/>
</dbReference>
<dbReference type="Pfam" id="PF08209">
    <property type="entry name" value="Sgf11"/>
    <property type="match status" value="1"/>
</dbReference>
<dbReference type="PANTHER" id="PTHR46367:SF1">
    <property type="entry name" value="ATAXIN-7-LIKE PROTEIN 3"/>
    <property type="match status" value="1"/>
</dbReference>
<sequence>MDPKSIFTARLLGSLVNEIVIDTALHAHSSAKKARRVCPQCGERCNKQITAEAGVHANGNKTDYYSNNPLFECLVCSRQVSSNRYATHLEKCMGMGLKTARKGSARNAKSSSSAATSRLLNSTPGPDSPSVRSASLPRKRAASPNALRPSGEEKQAKTERVSTPSSTAQNTPKLGLNVLPSSRQGTPASTATPDENKPLAKLQREASATAPSSTAGDTTVRTDEMDSDDAEFPDGFSVSSDSDDSGSQAGLSDAEGGAAHDDTMDDVEFDLDEVEEASDNEGEVDIDAELEDSEDNDDNDDV</sequence>
<comment type="subcellular location">
    <subcellularLocation>
        <location evidence="1 10">Nucleus</location>
    </subcellularLocation>
</comment>
<dbReference type="GO" id="GO:0071819">
    <property type="term" value="C:DUBm complex"/>
    <property type="evidence" value="ECO:0007669"/>
    <property type="project" value="TreeGrafter"/>
</dbReference>
<feature type="compositionally biased region" description="Basic and acidic residues" evidence="11">
    <location>
        <begin position="150"/>
        <end position="160"/>
    </location>
</feature>
<keyword evidence="13" id="KW-1185">Reference proteome</keyword>
<dbReference type="GeneID" id="85227061"/>
<dbReference type="RefSeq" id="XP_060123321.1">
    <property type="nucleotide sequence ID" value="XM_060267338.1"/>
</dbReference>
<proteinExistence type="inferred from homology"/>
<evidence type="ECO:0000256" key="8">
    <source>
        <dbReference type="ARBA" id="ARBA00023163"/>
    </source>
</evidence>
<protein>
    <recommendedName>
        <fullName evidence="10">SAGA-associated factor 11</fullName>
    </recommendedName>
</protein>
<keyword evidence="5" id="KW-0156">Chromatin regulator</keyword>
<dbReference type="GO" id="GO:0008270">
    <property type="term" value="F:zinc ion binding"/>
    <property type="evidence" value="ECO:0007669"/>
    <property type="project" value="UniProtKB-KW"/>
</dbReference>
<dbReference type="PANTHER" id="PTHR46367">
    <property type="entry name" value="ATAXIN-7-LIKE PROTEIN 3"/>
    <property type="match status" value="1"/>
</dbReference>
<feature type="compositionally biased region" description="Acidic residues" evidence="11">
    <location>
        <begin position="263"/>
        <end position="302"/>
    </location>
</feature>
<evidence type="ECO:0000256" key="10">
    <source>
        <dbReference type="RuleBase" id="RU261113"/>
    </source>
</evidence>
<dbReference type="EMBL" id="CP119963">
    <property type="protein sequence ID" value="WFD40424.1"/>
    <property type="molecule type" value="Genomic_DNA"/>
</dbReference>
<evidence type="ECO:0000313" key="13">
    <source>
        <dbReference type="Proteomes" id="UP001217754"/>
    </source>
</evidence>
<keyword evidence="9" id="KW-0539">Nucleus</keyword>
<dbReference type="Proteomes" id="UP001217754">
    <property type="component" value="Chromosome 6"/>
</dbReference>
<evidence type="ECO:0000256" key="5">
    <source>
        <dbReference type="ARBA" id="ARBA00022853"/>
    </source>
</evidence>
<evidence type="ECO:0000256" key="6">
    <source>
        <dbReference type="ARBA" id="ARBA00023015"/>
    </source>
</evidence>
<evidence type="ECO:0000256" key="3">
    <source>
        <dbReference type="ARBA" id="ARBA00022771"/>
    </source>
</evidence>
<dbReference type="InterPro" id="IPR051078">
    <property type="entry name" value="SGF11"/>
</dbReference>
<dbReference type="GO" id="GO:0006357">
    <property type="term" value="P:regulation of transcription by RNA polymerase II"/>
    <property type="evidence" value="ECO:0007669"/>
    <property type="project" value="TreeGrafter"/>
</dbReference>
<dbReference type="GO" id="GO:0003713">
    <property type="term" value="F:transcription coactivator activity"/>
    <property type="evidence" value="ECO:0007669"/>
    <property type="project" value="TreeGrafter"/>
</dbReference>
<evidence type="ECO:0000256" key="11">
    <source>
        <dbReference type="SAM" id="MobiDB-lite"/>
    </source>
</evidence>
<evidence type="ECO:0000256" key="1">
    <source>
        <dbReference type="ARBA" id="ARBA00004123"/>
    </source>
</evidence>
<dbReference type="AlphaFoldDB" id="A0AAF0JBV6"/>
<evidence type="ECO:0000256" key="4">
    <source>
        <dbReference type="ARBA" id="ARBA00022833"/>
    </source>
</evidence>
<keyword evidence="7 10" id="KW-0010">Activator</keyword>
<comment type="similarity">
    <text evidence="10">Belongs to the SGF11 family.</text>
</comment>
<dbReference type="GO" id="GO:0006325">
    <property type="term" value="P:chromatin organization"/>
    <property type="evidence" value="ECO:0007669"/>
    <property type="project" value="UniProtKB-KW"/>
</dbReference>
<feature type="compositionally biased region" description="Polar residues" evidence="11">
    <location>
        <begin position="161"/>
        <end position="172"/>
    </location>
</feature>
<feature type="compositionally biased region" description="Low complexity" evidence="11">
    <location>
        <begin position="234"/>
        <end position="253"/>
    </location>
</feature>
<evidence type="ECO:0000313" key="12">
    <source>
        <dbReference type="EMBL" id="WFD40424.1"/>
    </source>
</evidence>
<feature type="compositionally biased region" description="Low complexity" evidence="11">
    <location>
        <begin position="105"/>
        <end position="123"/>
    </location>
</feature>
<keyword evidence="2" id="KW-0479">Metal-binding</keyword>
<keyword evidence="8" id="KW-0804">Transcription</keyword>
<dbReference type="InterPro" id="IPR013246">
    <property type="entry name" value="SAGA_su_Sgf11"/>
</dbReference>
<accession>A0AAF0JBV6</accession>
<feature type="compositionally biased region" description="Polar residues" evidence="11">
    <location>
        <begin position="209"/>
        <end position="219"/>
    </location>
</feature>
<feature type="region of interest" description="Disordered" evidence="11">
    <location>
        <begin position="99"/>
        <end position="302"/>
    </location>
</feature>
<evidence type="ECO:0000256" key="2">
    <source>
        <dbReference type="ARBA" id="ARBA00022723"/>
    </source>
</evidence>
<evidence type="ECO:0000256" key="9">
    <source>
        <dbReference type="ARBA" id="ARBA00023242"/>
    </source>
</evidence>
<feature type="compositionally biased region" description="Polar residues" evidence="11">
    <location>
        <begin position="179"/>
        <end position="193"/>
    </location>
</feature>
<feature type="compositionally biased region" description="Basic and acidic residues" evidence="11">
    <location>
        <begin position="194"/>
        <end position="204"/>
    </location>
</feature>
<gene>
    <name evidence="12" type="ORF">MJAP1_003410</name>
</gene>